<dbReference type="Pfam" id="PF05217">
    <property type="entry name" value="SAXO1-2"/>
    <property type="match status" value="1"/>
</dbReference>
<protein>
    <submittedName>
        <fullName evidence="3">Uncharacterized protein</fullName>
    </submittedName>
</protein>
<dbReference type="PANTHER" id="PTHR31516:SF17">
    <property type="entry name" value="STABILIZER OF AXONEMAL MICROTUBULES 2"/>
    <property type="match status" value="1"/>
</dbReference>
<evidence type="ECO:0000313" key="4">
    <source>
        <dbReference type="Proteomes" id="UP000507470"/>
    </source>
</evidence>
<evidence type="ECO:0000256" key="2">
    <source>
        <dbReference type="SAM" id="MobiDB-lite"/>
    </source>
</evidence>
<keyword evidence="4" id="KW-1185">Reference proteome</keyword>
<dbReference type="PANTHER" id="PTHR31516">
    <property type="entry name" value="STABILIZER OF AXONEMAL MICROTUBULES 2"/>
    <property type="match status" value="1"/>
</dbReference>
<dbReference type="GO" id="GO:0005856">
    <property type="term" value="C:cytoskeleton"/>
    <property type="evidence" value="ECO:0007669"/>
    <property type="project" value="TreeGrafter"/>
</dbReference>
<feature type="compositionally biased region" description="Basic and acidic residues" evidence="2">
    <location>
        <begin position="8"/>
        <end position="25"/>
    </location>
</feature>
<dbReference type="GO" id="GO:0008017">
    <property type="term" value="F:microtubule binding"/>
    <property type="evidence" value="ECO:0007669"/>
    <property type="project" value="InterPro"/>
</dbReference>
<feature type="region of interest" description="Disordered" evidence="2">
    <location>
        <begin position="1"/>
        <end position="25"/>
    </location>
</feature>
<sequence>MAPPAAQIRHDDQKTQGGKFEREPTYKADYKKWDMSGRPGPYVRKDEWVQPIARFEGETTMNHDYRPKFVREREQYKAPGVPFDGVTTFKRDYRGPIGELTKSFKPDNQAFSSGQPLEDLTTNRKDYIKHAQPPRQSIKPQEASKLSDAPFADNTGYRQSYQPHILGPKFVREREQYKAPGVPFEGVTTFKRDYRGTIGELTKSFKPDNEAFSSGQPLEDLTTNRKDYIKYPASKPYVHVHEGYKKPEGDMFMQTTHKSTYRQLPWARNAMIRPTDAGKVSNGPFDGTTNYAQNYKQWQVRRVEQPAREGYHPNNAPFEGMSTQKAHFIPQGMVENRSFKPDNTAFQSYANIM</sequence>
<name>A0A6J8BF43_MYTCO</name>
<dbReference type="InterPro" id="IPR033336">
    <property type="entry name" value="SAXO1/2"/>
</dbReference>
<gene>
    <name evidence="3" type="ORF">MCOR_18375</name>
</gene>
<evidence type="ECO:0000313" key="3">
    <source>
        <dbReference type="EMBL" id="CAC5382555.1"/>
    </source>
</evidence>
<dbReference type="AlphaFoldDB" id="A0A6J8BF43"/>
<reference evidence="3 4" key="1">
    <citation type="submission" date="2020-06" db="EMBL/GenBank/DDBJ databases">
        <authorList>
            <person name="Li R."/>
            <person name="Bekaert M."/>
        </authorList>
    </citation>
    <scope>NUCLEOTIDE SEQUENCE [LARGE SCALE GENOMIC DNA]</scope>
    <source>
        <strain evidence="4">wild</strain>
    </source>
</reference>
<proteinExistence type="inferred from homology"/>
<evidence type="ECO:0000256" key="1">
    <source>
        <dbReference type="ARBA" id="ARBA00008738"/>
    </source>
</evidence>
<accession>A0A6J8BF43</accession>
<organism evidence="3 4">
    <name type="scientific">Mytilus coruscus</name>
    <name type="common">Sea mussel</name>
    <dbReference type="NCBI Taxonomy" id="42192"/>
    <lineage>
        <taxon>Eukaryota</taxon>
        <taxon>Metazoa</taxon>
        <taxon>Spiralia</taxon>
        <taxon>Lophotrochozoa</taxon>
        <taxon>Mollusca</taxon>
        <taxon>Bivalvia</taxon>
        <taxon>Autobranchia</taxon>
        <taxon>Pteriomorphia</taxon>
        <taxon>Mytilida</taxon>
        <taxon>Mytiloidea</taxon>
        <taxon>Mytilidae</taxon>
        <taxon>Mytilinae</taxon>
        <taxon>Mytilus</taxon>
    </lineage>
</organism>
<dbReference type="Proteomes" id="UP000507470">
    <property type="component" value="Unassembled WGS sequence"/>
</dbReference>
<dbReference type="EMBL" id="CACVKT020003242">
    <property type="protein sequence ID" value="CAC5382555.1"/>
    <property type="molecule type" value="Genomic_DNA"/>
</dbReference>
<dbReference type="OrthoDB" id="365640at2759"/>
<comment type="similarity">
    <text evidence="1">Belongs to the FAM154 family.</text>
</comment>